<protein>
    <submittedName>
        <fullName evidence="1">Uncharacterized protein</fullName>
    </submittedName>
</protein>
<organism evidence="1">
    <name type="scientific">marine sediment metagenome</name>
    <dbReference type="NCBI Taxonomy" id="412755"/>
    <lineage>
        <taxon>unclassified sequences</taxon>
        <taxon>metagenomes</taxon>
        <taxon>ecological metagenomes</taxon>
    </lineage>
</organism>
<evidence type="ECO:0000313" key="1">
    <source>
        <dbReference type="EMBL" id="KKN07144.1"/>
    </source>
</evidence>
<sequence>MTWTDTEMETGTNLKDGYVHCKWCHRLISPTVGKCDGCSGEQ</sequence>
<reference evidence="1" key="1">
    <citation type="journal article" date="2015" name="Nature">
        <title>Complex archaea that bridge the gap between prokaryotes and eukaryotes.</title>
        <authorList>
            <person name="Spang A."/>
            <person name="Saw J.H."/>
            <person name="Jorgensen S.L."/>
            <person name="Zaremba-Niedzwiedzka K."/>
            <person name="Martijn J."/>
            <person name="Lind A.E."/>
            <person name="van Eijk R."/>
            <person name="Schleper C."/>
            <person name="Guy L."/>
            <person name="Ettema T.J."/>
        </authorList>
    </citation>
    <scope>NUCLEOTIDE SEQUENCE</scope>
</reference>
<dbReference type="EMBL" id="LAZR01004603">
    <property type="protein sequence ID" value="KKN07144.1"/>
    <property type="molecule type" value="Genomic_DNA"/>
</dbReference>
<proteinExistence type="predicted"/>
<comment type="caution">
    <text evidence="1">The sequence shown here is derived from an EMBL/GenBank/DDBJ whole genome shotgun (WGS) entry which is preliminary data.</text>
</comment>
<name>A0A0F9MNC5_9ZZZZ</name>
<accession>A0A0F9MNC5</accession>
<dbReference type="AlphaFoldDB" id="A0A0F9MNC5"/>
<gene>
    <name evidence="1" type="ORF">LCGC14_1070280</name>
</gene>